<organism evidence="4 5">
    <name type="scientific">Hymenobacter segetis</name>
    <dbReference type="NCBI Taxonomy" id="2025509"/>
    <lineage>
        <taxon>Bacteria</taxon>
        <taxon>Pseudomonadati</taxon>
        <taxon>Bacteroidota</taxon>
        <taxon>Cytophagia</taxon>
        <taxon>Cytophagales</taxon>
        <taxon>Hymenobacteraceae</taxon>
        <taxon>Hymenobacter</taxon>
    </lineage>
</organism>
<dbReference type="PANTHER" id="PTHR30273:SF2">
    <property type="entry name" value="PROTEIN FECR"/>
    <property type="match status" value="1"/>
</dbReference>
<accession>A0ABU9LQ78</accession>
<dbReference type="Pfam" id="PF16344">
    <property type="entry name" value="FecR_C"/>
    <property type="match status" value="1"/>
</dbReference>
<comment type="caution">
    <text evidence="4">The sequence shown here is derived from an EMBL/GenBank/DDBJ whole genome shotgun (WGS) entry which is preliminary data.</text>
</comment>
<evidence type="ECO:0000256" key="1">
    <source>
        <dbReference type="SAM" id="Phobius"/>
    </source>
</evidence>
<keyword evidence="1" id="KW-0812">Transmembrane</keyword>
<dbReference type="PANTHER" id="PTHR30273">
    <property type="entry name" value="PERIPLASMIC SIGNAL SENSOR AND SIGMA FACTOR ACTIVATOR FECR-RELATED"/>
    <property type="match status" value="1"/>
</dbReference>
<dbReference type="InterPro" id="IPR012373">
    <property type="entry name" value="Ferrdict_sens_TM"/>
</dbReference>
<evidence type="ECO:0000259" key="2">
    <source>
        <dbReference type="Pfam" id="PF04773"/>
    </source>
</evidence>
<dbReference type="InterPro" id="IPR032508">
    <property type="entry name" value="FecR_C"/>
</dbReference>
<evidence type="ECO:0000313" key="5">
    <source>
        <dbReference type="Proteomes" id="UP001479606"/>
    </source>
</evidence>
<sequence length="354" mass="38906">MKYAAYSTEDFLADESFQSFVVGDDAEAVQFWRDWIIQNPAKQAEFEEAVALLQLLATRQPQPLPEALKQQEAAKLWHAMHPPLVPRAQPALRVGRRARRWASAAVAALVLGFAGVGLWQHATPTVSAWTSYTTHTGEHRTVTLPDGSRVTLNANSTLKLATTWQPGHAREVWLAGEAFFAVRHTAPVQLKAVAAAPANVKFTVHAGPLDVAVLGTQFDVLNRPGRTKVVLKSGQVQLRHQHAGRTEVLLMKPGELVEYRPAAPQAPLAKRVVNPTLYAAWTTGHLDFNDTPVAEIITLLEDTYGLEITVGNPALRQQKLTGSVPNQDVDMLLNAFSKSLDVSVRREGNHVWLD</sequence>
<dbReference type="Gene3D" id="2.60.120.1440">
    <property type="match status" value="1"/>
</dbReference>
<dbReference type="PIRSF" id="PIRSF018266">
    <property type="entry name" value="FecR"/>
    <property type="match status" value="1"/>
</dbReference>
<evidence type="ECO:0000313" key="4">
    <source>
        <dbReference type="EMBL" id="MEL5992922.1"/>
    </source>
</evidence>
<dbReference type="InterPro" id="IPR006860">
    <property type="entry name" value="FecR"/>
</dbReference>
<dbReference type="RefSeq" id="WP_342295537.1">
    <property type="nucleotide sequence ID" value="NZ_JBCEVZ010000002.1"/>
</dbReference>
<protein>
    <submittedName>
        <fullName evidence="4">FecR domain-containing protein</fullName>
    </submittedName>
</protein>
<feature type="transmembrane region" description="Helical" evidence="1">
    <location>
        <begin position="101"/>
        <end position="119"/>
    </location>
</feature>
<keyword evidence="1" id="KW-1133">Transmembrane helix</keyword>
<gene>
    <name evidence="4" type="ORF">AAFH49_01795</name>
</gene>
<dbReference type="Pfam" id="PF04773">
    <property type="entry name" value="FecR"/>
    <property type="match status" value="1"/>
</dbReference>
<reference evidence="4 5" key="1">
    <citation type="journal article" date="2018" name="Arch. Microbiol.">
        <title>Hymenobacter segetis sp. nov., isolated from soil.</title>
        <authorList>
            <person name="Ten L.N."/>
            <person name="Lim S.J."/>
            <person name="Kim B.O."/>
            <person name="Kang I.K."/>
            <person name="Jung H.Y."/>
        </authorList>
    </citation>
    <scope>NUCLEOTIDE SEQUENCE [LARGE SCALE GENOMIC DNA]</scope>
    <source>
        <strain evidence="4 5">S7-3-11</strain>
    </source>
</reference>
<dbReference type="Gene3D" id="3.55.50.30">
    <property type="match status" value="1"/>
</dbReference>
<name>A0ABU9LQ78_9BACT</name>
<proteinExistence type="predicted"/>
<dbReference type="Proteomes" id="UP001479606">
    <property type="component" value="Unassembled WGS sequence"/>
</dbReference>
<keyword evidence="5" id="KW-1185">Reference proteome</keyword>
<keyword evidence="1" id="KW-0472">Membrane</keyword>
<feature type="domain" description="FecR protein" evidence="2">
    <location>
        <begin position="132"/>
        <end position="237"/>
    </location>
</feature>
<dbReference type="EMBL" id="JBCEVZ010000002">
    <property type="protein sequence ID" value="MEL5992922.1"/>
    <property type="molecule type" value="Genomic_DNA"/>
</dbReference>
<feature type="domain" description="Protein FecR C-terminal" evidence="3">
    <location>
        <begin position="286"/>
        <end position="352"/>
    </location>
</feature>
<evidence type="ECO:0000259" key="3">
    <source>
        <dbReference type="Pfam" id="PF16344"/>
    </source>
</evidence>